<comment type="caution">
    <text evidence="1">The sequence shown here is derived from an EMBL/GenBank/DDBJ whole genome shotgun (WGS) entry which is preliminary data.</text>
</comment>
<gene>
    <name evidence="1" type="ORF">MNODULE_22955</name>
</gene>
<dbReference type="AlphaFoldDB" id="A0A7X6DUG4"/>
<keyword evidence="2" id="KW-1185">Reference proteome</keyword>
<protein>
    <submittedName>
        <fullName evidence="1">Uncharacterized protein</fullName>
    </submittedName>
</protein>
<dbReference type="RefSeq" id="WP_168063584.1">
    <property type="nucleotide sequence ID" value="NZ_VTOW01000009.1"/>
</dbReference>
<accession>A0A7X6DUG4</accession>
<evidence type="ECO:0000313" key="2">
    <source>
        <dbReference type="Proteomes" id="UP000534783"/>
    </source>
</evidence>
<proteinExistence type="predicted"/>
<dbReference type="EMBL" id="VTOW01000009">
    <property type="protein sequence ID" value="NKE73621.1"/>
    <property type="molecule type" value="Genomic_DNA"/>
</dbReference>
<dbReference type="Proteomes" id="UP000534783">
    <property type="component" value="Unassembled WGS sequence"/>
</dbReference>
<evidence type="ECO:0000313" key="1">
    <source>
        <dbReference type="EMBL" id="NKE73621.1"/>
    </source>
</evidence>
<name>A0A7X6DUG4_9BACT</name>
<sequence>MAPICVDEAKEAELFQEAMKARVYTGRPALRLVRREAEGHFPEAKDYMREIRLARLYLTR</sequence>
<reference evidence="1 2" key="1">
    <citation type="journal article" date="2020" name="Nature">
        <title>Bacterial chemolithoautotrophy via manganese oxidation.</title>
        <authorList>
            <person name="Yu H."/>
            <person name="Leadbetter J.R."/>
        </authorList>
    </citation>
    <scope>NUCLEOTIDE SEQUENCE [LARGE SCALE GENOMIC DNA]</scope>
    <source>
        <strain evidence="1 2">Mn-1</strain>
    </source>
</reference>
<organism evidence="1 2">
    <name type="scientific">Candidatus Manganitrophus noduliformans</name>
    <dbReference type="NCBI Taxonomy" id="2606439"/>
    <lineage>
        <taxon>Bacteria</taxon>
        <taxon>Pseudomonadati</taxon>
        <taxon>Nitrospirota</taxon>
        <taxon>Nitrospiria</taxon>
        <taxon>Candidatus Troglogloeales</taxon>
        <taxon>Candidatus Manganitrophaceae</taxon>
        <taxon>Candidatus Manganitrophus</taxon>
    </lineage>
</organism>